<keyword evidence="1" id="KW-0812">Transmembrane</keyword>
<keyword evidence="1" id="KW-1133">Transmembrane helix</keyword>
<dbReference type="Gene3D" id="3.60.21.10">
    <property type="match status" value="1"/>
</dbReference>
<dbReference type="Pfam" id="PF00149">
    <property type="entry name" value="Metallophos"/>
    <property type="match status" value="1"/>
</dbReference>
<dbReference type="InterPro" id="IPR051158">
    <property type="entry name" value="Metallophosphoesterase_sf"/>
</dbReference>
<feature type="transmembrane region" description="Helical" evidence="1">
    <location>
        <begin position="107"/>
        <end position="128"/>
    </location>
</feature>
<accession>A0ABT1EKJ3</accession>
<dbReference type="SUPFAM" id="SSF56300">
    <property type="entry name" value="Metallo-dependent phosphatases"/>
    <property type="match status" value="1"/>
</dbReference>
<keyword evidence="1" id="KW-0472">Membrane</keyword>
<dbReference type="Proteomes" id="UP001523565">
    <property type="component" value="Unassembled WGS sequence"/>
</dbReference>
<evidence type="ECO:0000313" key="3">
    <source>
        <dbReference type="EMBL" id="MCP1111220.1"/>
    </source>
</evidence>
<feature type="transmembrane region" description="Helical" evidence="1">
    <location>
        <begin position="70"/>
        <end position="95"/>
    </location>
</feature>
<dbReference type="PANTHER" id="PTHR31302:SF0">
    <property type="entry name" value="TRANSMEMBRANE PROTEIN WITH METALLOPHOSPHOESTERASE DOMAIN"/>
    <property type="match status" value="1"/>
</dbReference>
<dbReference type="InterPro" id="IPR004843">
    <property type="entry name" value="Calcineurin-like_PHP"/>
</dbReference>
<reference evidence="3 4" key="1">
    <citation type="journal article" date="2022" name="Genome Biol. Evol.">
        <title>Host diet, physiology and behaviors set the stage for Lachnospiraceae cladogenesis.</title>
        <authorList>
            <person name="Vera-Ponce De Leon A."/>
            <person name="Schneider M."/>
            <person name="Jahnes B.C."/>
            <person name="Sadowski V."/>
            <person name="Camuy-Velez L.A."/>
            <person name="Duan J."/>
            <person name="Sabree Z.L."/>
        </authorList>
    </citation>
    <scope>NUCLEOTIDE SEQUENCE [LARGE SCALE GENOMIC DNA]</scope>
    <source>
        <strain evidence="3 4">PAL227</strain>
    </source>
</reference>
<evidence type="ECO:0000256" key="1">
    <source>
        <dbReference type="SAM" id="Phobius"/>
    </source>
</evidence>
<dbReference type="PANTHER" id="PTHR31302">
    <property type="entry name" value="TRANSMEMBRANE PROTEIN WITH METALLOPHOSPHOESTERASE DOMAIN-RELATED"/>
    <property type="match status" value="1"/>
</dbReference>
<keyword evidence="4" id="KW-1185">Reference proteome</keyword>
<feature type="transmembrane region" description="Helical" evidence="1">
    <location>
        <begin position="6"/>
        <end position="25"/>
    </location>
</feature>
<comment type="caution">
    <text evidence="3">The sequence shown here is derived from an EMBL/GenBank/DDBJ whole genome shotgun (WGS) entry which is preliminary data.</text>
</comment>
<evidence type="ECO:0000313" key="4">
    <source>
        <dbReference type="Proteomes" id="UP001523565"/>
    </source>
</evidence>
<dbReference type="InterPro" id="IPR029052">
    <property type="entry name" value="Metallo-depent_PP-like"/>
</dbReference>
<dbReference type="RefSeq" id="WP_262070099.1">
    <property type="nucleotide sequence ID" value="NZ_JAMXOC010000026.1"/>
</dbReference>
<protein>
    <submittedName>
        <fullName evidence="3">Metallophosphoesterase</fullName>
    </submittedName>
</protein>
<evidence type="ECO:0000259" key="2">
    <source>
        <dbReference type="Pfam" id="PF00149"/>
    </source>
</evidence>
<proteinExistence type="predicted"/>
<dbReference type="EMBL" id="JAMZFV010000026">
    <property type="protein sequence ID" value="MCP1111220.1"/>
    <property type="molecule type" value="Genomic_DNA"/>
</dbReference>
<organism evidence="3 4">
    <name type="scientific">Ohessyouella blattaphilus</name>
    <dbReference type="NCBI Taxonomy" id="2949333"/>
    <lineage>
        <taxon>Bacteria</taxon>
        <taxon>Bacillati</taxon>
        <taxon>Bacillota</taxon>
        <taxon>Clostridia</taxon>
        <taxon>Lachnospirales</taxon>
        <taxon>Lachnospiraceae</taxon>
        <taxon>Ohessyouella</taxon>
    </lineage>
</organism>
<name>A0ABT1EKJ3_9FIRM</name>
<feature type="transmembrane region" description="Helical" evidence="1">
    <location>
        <begin position="37"/>
        <end position="58"/>
    </location>
</feature>
<feature type="domain" description="Calcineurin-like phosphoesterase" evidence="2">
    <location>
        <begin position="152"/>
        <end position="335"/>
    </location>
</feature>
<sequence length="394" mass="44319">MIALFLAPLYILLNFYLARWLLRWMGACTKHFRRRGLQIFIVVVYCLISSSILTAFLLPWRWLKYVANTWFGTACYILLTVIIVDGIRLLLKYVFKVKWDWLGSRKTFVRVGTICIAIILSLSVYGTLNARYIRITDYQVDLAKEAPETDGMRIILVADLHLGYNKGLSQMTQMVRKINEQEPDLVVIAGDIFDNEFEAINQPAKIAEALRQINSTYGTYACYGNHDIEEKILAGFTFSSKEKKMASPEMDQFLVDAGVTLLRDEGVTLPNGVQLYGRADRERPGRGIEKRKTPEEITATFDQEKPIFIIDHEPAELEELASAGVDLDLAGHTHNGQMWPGTLTIGFFWDNPYGELKVGDMTNIVTSGVGVFGANMRVGTKAEIAVITIGDGVK</sequence>
<gene>
    <name evidence="3" type="ORF">NK118_13270</name>
</gene>